<feature type="coiled-coil region" evidence="1">
    <location>
        <begin position="1618"/>
        <end position="1694"/>
    </location>
</feature>
<feature type="coiled-coil region" evidence="1">
    <location>
        <begin position="1734"/>
        <end position="1800"/>
    </location>
</feature>
<dbReference type="Gene3D" id="3.30.390.30">
    <property type="match status" value="1"/>
</dbReference>
<dbReference type="Proteomes" id="UP001107558">
    <property type="component" value="Chromosome 1"/>
</dbReference>
<feature type="coiled-coil region" evidence="1">
    <location>
        <begin position="402"/>
        <end position="429"/>
    </location>
</feature>
<name>A0A9J6CQ38_POLVA</name>
<dbReference type="EMBL" id="JADBJN010000001">
    <property type="protein sequence ID" value="KAG5684434.1"/>
    <property type="molecule type" value="Genomic_DNA"/>
</dbReference>
<reference evidence="2" key="1">
    <citation type="submission" date="2021-03" db="EMBL/GenBank/DDBJ databases">
        <title>Chromosome level genome of the anhydrobiotic midge Polypedilum vanderplanki.</title>
        <authorList>
            <person name="Yoshida Y."/>
            <person name="Kikawada T."/>
            <person name="Gusev O."/>
        </authorList>
    </citation>
    <scope>NUCLEOTIDE SEQUENCE</scope>
    <source>
        <strain evidence="2">NIAS01</strain>
        <tissue evidence="2">Whole body or cell culture</tissue>
    </source>
</reference>
<comment type="caution">
    <text evidence="2">The sequence shown here is derived from an EMBL/GenBank/DDBJ whole genome shotgun (WGS) entry which is preliminary data.</text>
</comment>
<organism evidence="2 3">
    <name type="scientific">Polypedilum vanderplanki</name>
    <name type="common">Sleeping chironomid midge</name>
    <dbReference type="NCBI Taxonomy" id="319348"/>
    <lineage>
        <taxon>Eukaryota</taxon>
        <taxon>Metazoa</taxon>
        <taxon>Ecdysozoa</taxon>
        <taxon>Arthropoda</taxon>
        <taxon>Hexapoda</taxon>
        <taxon>Insecta</taxon>
        <taxon>Pterygota</taxon>
        <taxon>Neoptera</taxon>
        <taxon>Endopterygota</taxon>
        <taxon>Diptera</taxon>
        <taxon>Nematocera</taxon>
        <taxon>Chironomoidea</taxon>
        <taxon>Chironomidae</taxon>
        <taxon>Chironominae</taxon>
        <taxon>Polypedilum</taxon>
        <taxon>Polypedilum</taxon>
    </lineage>
</organism>
<feature type="coiled-coil region" evidence="1">
    <location>
        <begin position="2227"/>
        <end position="2254"/>
    </location>
</feature>
<accession>A0A9J6CQ38</accession>
<feature type="coiled-coil region" evidence="1">
    <location>
        <begin position="1075"/>
        <end position="1109"/>
    </location>
</feature>
<dbReference type="InterPro" id="IPR016156">
    <property type="entry name" value="FAD/NAD-linked_Rdtase_dimer_sf"/>
</dbReference>
<evidence type="ECO:0000256" key="1">
    <source>
        <dbReference type="SAM" id="Coils"/>
    </source>
</evidence>
<feature type="coiled-coil region" evidence="1">
    <location>
        <begin position="616"/>
        <end position="658"/>
    </location>
</feature>
<evidence type="ECO:0000313" key="3">
    <source>
        <dbReference type="Proteomes" id="UP001107558"/>
    </source>
</evidence>
<keyword evidence="1" id="KW-0175">Coiled coil</keyword>
<keyword evidence="3" id="KW-1185">Reference proteome</keyword>
<dbReference type="SUPFAM" id="SSF55424">
    <property type="entry name" value="FAD/NAD-linked reductases, dimerisation (C-terminal) domain"/>
    <property type="match status" value="1"/>
</dbReference>
<sequence length="2263" mass="270940">MCGISRKLQAVPFFWTMLFGRSFRYTGHGKPHEVRIEGNLELLRFVAFYFDEMGQVIAMSSCGRDPVVAQYAELLSQGRYLMKADIEEDPFGWTKDIAVSTLVIIVIIQNSYCESETNFETNAIENDLDENYESLLINTEVEQIKINSENSENITFENERTTALIDKNVIIDKELEQLNDISDEQKFTLGNEYDEIEDQLLLEVNETFENENLSDKIDYEIENLNQEKNIVNKKDEIFGSSENLENITKENVYENLTYFKSEENLMPEENEYIENEEISENFINEIQNENEENLLLVDEQNFANEKPLISENFFSENQEIDEFLKKEQNLYQDIDIENFGVSTKINVNENSTSEEKSEISHKEIPYLNNDKNLHSQSHQNEYSPDFEDLTSNQYDGILILENENFNEDKKKYQENKEQLSEYENNFENSYEIMENSDYTSQILNTNFEYQKNPDYFMFKEQQNTDNEQPFFSEYIYEQTSEMNKIFEKEDEKFYNKELPLFEENYMNQEQYDIATEENIAETTINYHDLFFTETTSIANFKNEEYLTIENDEKINYYESSTNKVEKVLVSEYGNHIELNNENNFDYKESINIEDKTVKVEENENISDFDKVELPIINQEEKDTENQKTKIEFKKEELIEENTENNYQINEQLEKLEDESFSENGNGSSLEYEAPQEENYFGNYSFEQEEPLISENEKNVDNPLFNTFDKNEEISLELHETTKQLKENLNQEVIFNNEESSIEQTTINSDQQENLEEYPVYENLKEDTLIPEISLLLEKEYSPNQINDNVENKSLISEKNLNFQGDYDGLKNFRGKYELSIDKNVESLNSEYEYPLEETYPEKFIEKTEQFIFSNGLNHKENYIDESYIEGPWIFQNNFESFLPQQNVFDDDLENFYENFNYENYYENALYSYNYIYPTENYNNLEDSSKSFYIENYISDPDEYGFNYEENFYDYDRENNIFENNLKLNYYYYTDKNIDFDNLDFDYYIYKDLENYFENYIDENKNEDLLIPNNDFYNIENEKSNISEYELPDQNSINFFSLENYNFKEPSDNLNDFINEDDMEEIYNDQNYYMESKLCQSNNEILEQQVKALKNKELMLEEENKLLKIEMEMMKETMKSLKEFEQTLYLEGNFLENNLYQSNNQNSILEAQVQSGMNTESILRQENEVLKVKLELMQEDLKNSKDFGQRLFEEKNYLEDNLYQSKNEISILRKKITVITGSESNLKKQNYFLINENTLMQKTIKNLRKYELSLNMENEILRMKINKINHEKLKCHALLPDLIEELSQYQNFLETQKNNFIKNLQNSVDILKIKNFECNDANEKCANENNKLQNELKSSRNFVAELLDEIIPIKIDNLKIQQFAHEMSQFNQKKNHICNDNIKLIEKLKIQLAHMQNEIEYLHEYYVINTKILLFELIDELDEIREQNRKLRSKNLIKVELILYLQNEYNESKSKEMFTSILNENLKIDIKENEILIYELQKEENQKNHLLSQILFDNEQKDQIISKISHVIKEKNQLLTKVMIDKEQLNQMISKIMFDNEEKERIISQVLIDCEHKINEMELYNYELENEKNQVESENINLERHIDYLENVLLEDKNFQTDGERNHLLQEKYTLLHQNENLEKEKYYLNVKKNNLEKEKDELNKEKNYLEKINDNLEKNKLYLKKQNDYFMKIKSQLEKENDYLKRRNEYLERQKNYLQKQTEYLNEENHLIDESTDSFKNFTTFQVLIDHNNIKELKFEYKNQIKDLKAYNDQLEQENAQLEQINYDLEQKINQLEKLKQDIENEKNTLKSLNSHLERNLQIHKLQDMATIQYSVNEYLFHKYEYEQMIGILHSLKYIQHMHQQVKDSILNYDQNNREQFEDFQNDQEELIENWENSNDTCIVAVFEKERKIERMSKLTKNLINDVEDLQAKLNKKHHSNCHDFFSDEMIKDPGQKDDAEDLLNKTSHLLKIVESTQMENFDIKEQLINFETLQHIETIENAASNDSDLESINKEIKLFWDNWNSRLEKNSMGVNFARRSFKNEIDFELYHDSKAAEIMKRLYKADDEKMKIYNAKSRRVLETANLLKNFMENQQTNKTMSERIESNDEIIDIIESLKMQSISDDSKIHLKTAEIQDLFDELKIVANDEENHKITTYIKIEVKVLKALLKKRDLILKVENNKIDAELEAIIKKREELFADQKEIKKNIDQDLEALELIGDAIRLFETELNMCQRRIIPDQITKKKCDAEIEEIEVLKREIKELSKENKKCKTTFSLFPMLLG</sequence>
<protein>
    <submittedName>
        <fullName evidence="2">Uncharacterized protein</fullName>
    </submittedName>
</protein>
<proteinExistence type="predicted"/>
<feature type="coiled-coil region" evidence="1">
    <location>
        <begin position="1553"/>
        <end position="1591"/>
    </location>
</feature>
<evidence type="ECO:0000313" key="2">
    <source>
        <dbReference type="EMBL" id="KAG5684434.1"/>
    </source>
</evidence>
<gene>
    <name evidence="2" type="ORF">PVAND_013668</name>
</gene>
<dbReference type="OrthoDB" id="432169at2759"/>
<feature type="coiled-coil region" evidence="1">
    <location>
        <begin position="1317"/>
        <end position="1348"/>
    </location>
</feature>